<organism evidence="2 3">
    <name type="scientific">Anas platyrhynchos</name>
    <name type="common">Mallard</name>
    <name type="synonym">Anas boschas</name>
    <dbReference type="NCBI Taxonomy" id="8839"/>
    <lineage>
        <taxon>Eukaryota</taxon>
        <taxon>Metazoa</taxon>
        <taxon>Chordata</taxon>
        <taxon>Craniata</taxon>
        <taxon>Vertebrata</taxon>
        <taxon>Euteleostomi</taxon>
        <taxon>Archelosauria</taxon>
        <taxon>Archosauria</taxon>
        <taxon>Dinosauria</taxon>
        <taxon>Saurischia</taxon>
        <taxon>Theropoda</taxon>
        <taxon>Coelurosauria</taxon>
        <taxon>Aves</taxon>
        <taxon>Neognathae</taxon>
        <taxon>Galloanserae</taxon>
        <taxon>Anseriformes</taxon>
        <taxon>Anatidae</taxon>
        <taxon>Anatinae</taxon>
        <taxon>Anas</taxon>
    </lineage>
</organism>
<dbReference type="AlphaFoldDB" id="R0LFP5"/>
<evidence type="ECO:0000313" key="2">
    <source>
        <dbReference type="EMBL" id="EOB04464.1"/>
    </source>
</evidence>
<protein>
    <submittedName>
        <fullName evidence="2">Uncharacterized protein</fullName>
    </submittedName>
</protein>
<dbReference type="EMBL" id="KB742784">
    <property type="protein sequence ID" value="EOB04464.1"/>
    <property type="molecule type" value="Genomic_DNA"/>
</dbReference>
<dbReference type="Proteomes" id="UP000296049">
    <property type="component" value="Unassembled WGS sequence"/>
</dbReference>
<keyword evidence="3" id="KW-1185">Reference proteome</keyword>
<feature type="region of interest" description="Disordered" evidence="1">
    <location>
        <begin position="451"/>
        <end position="472"/>
    </location>
</feature>
<sequence length="562" mass="61072">MSASIRAVKASPGKVAKPLGQPRSGLSSAGEIRDAVMLFPCVWGTALPCSCWEQIYSEGQGGLQQLKSALFICTGVRWLQEQDDVPAGLRTRRCLFCVNTRPIPRCDNLLLAPALREAACPERVHHRPALPHTAKSAFSTLFGQLLASSPLAQAPRGVSSLPRCLVFGNPSEPCREVAVIFKQRWAFAQQPEALKLQLQNKSSSCGPFSLPLSRLRQGACNRVPFCLETGEPLPPPRTCIFLDPWLLCQLRLISRFNYFPRFLGILLSPALEQMFAAASSLRCDLVARLQAPSERHGGALASVLQDLWKDPALPVPAFWARFVRPPRSPSVEKGLVHRAALRTRQCRQKRMLQLSLPAEAALDFEDSQTFLRSYLALSSCRRVNCVVLAKPRLCVLFRDPFCALSKCTELLTAALLIMLKVSYSICCHAGTVSKRFSEIYSGPAVSAAEGPARAALSDSSPPPPHFSRGSRSISREVAGGGQAAGGGLPVPKPLSVPEALSVRALRALKRSAITHRVLPSPQAQARLSIELEKRSGLSFAFVGERGLSLLDLSLTAQVNVVP</sequence>
<gene>
    <name evidence="2" type="ORF">Anapl_09640</name>
</gene>
<evidence type="ECO:0000313" key="3">
    <source>
        <dbReference type="Proteomes" id="UP000296049"/>
    </source>
</evidence>
<evidence type="ECO:0000256" key="1">
    <source>
        <dbReference type="SAM" id="MobiDB-lite"/>
    </source>
</evidence>
<reference evidence="3" key="1">
    <citation type="journal article" date="2013" name="Nat. Genet.">
        <title>The duck genome and transcriptome provide insight into an avian influenza virus reservoir species.</title>
        <authorList>
            <person name="Huang Y."/>
            <person name="Li Y."/>
            <person name="Burt D.W."/>
            <person name="Chen H."/>
            <person name="Zhang Y."/>
            <person name="Qian W."/>
            <person name="Kim H."/>
            <person name="Gan S."/>
            <person name="Zhao Y."/>
            <person name="Li J."/>
            <person name="Yi K."/>
            <person name="Feng H."/>
            <person name="Zhu P."/>
            <person name="Li B."/>
            <person name="Liu Q."/>
            <person name="Fairley S."/>
            <person name="Magor K.E."/>
            <person name="Du Z."/>
            <person name="Hu X."/>
            <person name="Goodman L."/>
            <person name="Tafer H."/>
            <person name="Vignal A."/>
            <person name="Lee T."/>
            <person name="Kim K.W."/>
            <person name="Sheng Z."/>
            <person name="An Y."/>
            <person name="Searle S."/>
            <person name="Herrero J."/>
            <person name="Groenen M.A."/>
            <person name="Crooijmans R.P."/>
            <person name="Faraut T."/>
            <person name="Cai Q."/>
            <person name="Webster R.G."/>
            <person name="Aldridge J.R."/>
            <person name="Warren W.C."/>
            <person name="Bartschat S."/>
            <person name="Kehr S."/>
            <person name="Marz M."/>
            <person name="Stadler P.F."/>
            <person name="Smith J."/>
            <person name="Kraus R.H."/>
            <person name="Zhao Y."/>
            <person name="Ren L."/>
            <person name="Fei J."/>
            <person name="Morisson M."/>
            <person name="Kaiser P."/>
            <person name="Griffin D.K."/>
            <person name="Rao M."/>
            <person name="Pitel F."/>
            <person name="Wang J."/>
            <person name="Li N."/>
        </authorList>
    </citation>
    <scope>NUCLEOTIDE SEQUENCE [LARGE SCALE GENOMIC DNA]</scope>
</reference>
<accession>R0LFP5</accession>
<name>R0LFP5_ANAPL</name>
<proteinExistence type="predicted"/>